<reference evidence="2" key="1">
    <citation type="journal article" date="2020" name="mSystems">
        <title>Genome- and Community-Level Interaction Insights into Carbon Utilization and Element Cycling Functions of Hydrothermarchaeota in Hydrothermal Sediment.</title>
        <authorList>
            <person name="Zhou Z."/>
            <person name="Liu Y."/>
            <person name="Xu W."/>
            <person name="Pan J."/>
            <person name="Luo Z.H."/>
            <person name="Li M."/>
        </authorList>
    </citation>
    <scope>NUCLEOTIDE SEQUENCE [LARGE SCALE GENOMIC DNA]</scope>
    <source>
        <strain evidence="2">SpSt-23</strain>
    </source>
</reference>
<keyword evidence="1" id="KW-1133">Transmembrane helix</keyword>
<accession>A0A7C2FY19</accession>
<evidence type="ECO:0000256" key="1">
    <source>
        <dbReference type="SAM" id="Phobius"/>
    </source>
</evidence>
<gene>
    <name evidence="2" type="ORF">ENP55_03995</name>
</gene>
<evidence type="ECO:0000313" key="2">
    <source>
        <dbReference type="EMBL" id="HEF87445.1"/>
    </source>
</evidence>
<comment type="caution">
    <text evidence="2">The sequence shown here is derived from an EMBL/GenBank/DDBJ whole genome shotgun (WGS) entry which is preliminary data.</text>
</comment>
<name>A0A7C2FY19_9CREN</name>
<protein>
    <submittedName>
        <fullName evidence="2">Uncharacterized protein</fullName>
    </submittedName>
</protein>
<keyword evidence="1" id="KW-0812">Transmembrane</keyword>
<proteinExistence type="predicted"/>
<dbReference type="EMBL" id="DSJT01000023">
    <property type="protein sequence ID" value="HEF87445.1"/>
    <property type="molecule type" value="Genomic_DNA"/>
</dbReference>
<organism evidence="2">
    <name type="scientific">Thermosphaera aggregans</name>
    <dbReference type="NCBI Taxonomy" id="54254"/>
    <lineage>
        <taxon>Archaea</taxon>
        <taxon>Thermoproteota</taxon>
        <taxon>Thermoprotei</taxon>
        <taxon>Desulfurococcales</taxon>
        <taxon>Desulfurococcaceae</taxon>
        <taxon>Thermosphaera</taxon>
    </lineage>
</organism>
<dbReference type="AlphaFoldDB" id="A0A7C2FY19"/>
<keyword evidence="1" id="KW-0472">Membrane</keyword>
<sequence>MRRNIAVLFSILVLTLIIAQTSYSNTMSNLEIYVEGSPVENSFTGYARIMFAETLRNYTEVSVYIPFEGGLTIVNITSGNGVLISDYYLENNTVSFLAVNTSEITIYFTVEAVFEEAGIGSYMAFIDLTKYAGIRFNLTMNLAGTYNVEPSYNTRYSNGNTLITINQPGYYPVTIYLIPETTTPAQPSNNQGRTLILVAIIAALAVLLALIFLMRRKK</sequence>
<feature type="transmembrane region" description="Helical" evidence="1">
    <location>
        <begin position="195"/>
        <end position="214"/>
    </location>
</feature>